<dbReference type="InterPro" id="IPR005793">
    <property type="entry name" value="Formyl_trans_C"/>
</dbReference>
<feature type="binding site" evidence="5">
    <location>
        <begin position="120"/>
        <end position="123"/>
    </location>
    <ligand>
        <name>(6S)-5,6,7,8-tetrahydrofolate</name>
        <dbReference type="ChEBI" id="CHEBI:57453"/>
    </ligand>
</feature>
<accession>A0A5C4S2U0</accession>
<dbReference type="AlphaFoldDB" id="A0A5C4S2U0"/>
<dbReference type="CDD" id="cd08646">
    <property type="entry name" value="FMT_core_Met-tRNA-FMT_N"/>
    <property type="match status" value="1"/>
</dbReference>
<evidence type="ECO:0000256" key="4">
    <source>
        <dbReference type="ARBA" id="ARBA00022917"/>
    </source>
</evidence>
<dbReference type="HAMAP" id="MF_00182">
    <property type="entry name" value="Formyl_trans"/>
    <property type="match status" value="1"/>
</dbReference>
<dbReference type="EC" id="2.1.2.9" evidence="2 5"/>
<dbReference type="Proteomes" id="UP000309544">
    <property type="component" value="Unassembled WGS sequence"/>
</dbReference>
<dbReference type="SUPFAM" id="SSF53328">
    <property type="entry name" value="Formyltransferase"/>
    <property type="match status" value="1"/>
</dbReference>
<comment type="similarity">
    <text evidence="1 5">Belongs to the Fmt family.</text>
</comment>
<dbReference type="CDD" id="cd08704">
    <property type="entry name" value="Met_tRNA_FMT_C"/>
    <property type="match status" value="1"/>
</dbReference>
<dbReference type="GO" id="GO:0004479">
    <property type="term" value="F:methionyl-tRNA formyltransferase activity"/>
    <property type="evidence" value="ECO:0007669"/>
    <property type="project" value="UniProtKB-UniRule"/>
</dbReference>
<evidence type="ECO:0000256" key="3">
    <source>
        <dbReference type="ARBA" id="ARBA00022679"/>
    </source>
</evidence>
<feature type="domain" description="Formyl transferase N-terminal" evidence="6">
    <location>
        <begin position="11"/>
        <end position="187"/>
    </location>
</feature>
<reference evidence="8 9" key="1">
    <citation type="submission" date="2019-05" db="EMBL/GenBank/DDBJ databases">
        <title>Draft Whole-Genome sequence of the green sulfur bacterium Prosthecochloris vibrioformis DSM 260.</title>
        <authorList>
            <person name="Meyer T.E."/>
            <person name="Kyndt J.A."/>
        </authorList>
    </citation>
    <scope>NUCLEOTIDE SEQUENCE [LARGE SCALE GENOMIC DNA]</scope>
    <source>
        <strain evidence="8 9">DSM 260</strain>
    </source>
</reference>
<organism evidence="8 9">
    <name type="scientific">Prosthecochloris vibrioformis</name>
    <name type="common">Chlorobium vibrioforme</name>
    <dbReference type="NCBI Taxonomy" id="1098"/>
    <lineage>
        <taxon>Bacteria</taxon>
        <taxon>Pseudomonadati</taxon>
        <taxon>Chlorobiota</taxon>
        <taxon>Chlorobiia</taxon>
        <taxon>Chlorobiales</taxon>
        <taxon>Chlorobiaceae</taxon>
        <taxon>Prosthecochloris</taxon>
    </lineage>
</organism>
<dbReference type="InterPro" id="IPR036477">
    <property type="entry name" value="Formyl_transf_N_sf"/>
</dbReference>
<dbReference type="Pfam" id="PF00551">
    <property type="entry name" value="Formyl_trans_N"/>
    <property type="match status" value="1"/>
</dbReference>
<dbReference type="InterPro" id="IPR005794">
    <property type="entry name" value="Fmt"/>
</dbReference>
<dbReference type="Pfam" id="PF02911">
    <property type="entry name" value="Formyl_trans_C"/>
    <property type="match status" value="1"/>
</dbReference>
<evidence type="ECO:0000256" key="2">
    <source>
        <dbReference type="ARBA" id="ARBA00012261"/>
    </source>
</evidence>
<dbReference type="InterPro" id="IPR041711">
    <property type="entry name" value="Met-tRNA-FMT_N"/>
</dbReference>
<comment type="function">
    <text evidence="5">Attaches a formyl group to the free amino group of methionyl-tRNA(fMet). The formyl group appears to play a dual role in the initiator identity of N-formylmethionyl-tRNA by promoting its recognition by IF2 and preventing the misappropriation of this tRNA by the elongation apparatus.</text>
</comment>
<dbReference type="EMBL" id="VDCI01000002">
    <property type="protein sequence ID" value="TNJ37452.1"/>
    <property type="molecule type" value="Genomic_DNA"/>
</dbReference>
<keyword evidence="9" id="KW-1185">Reference proteome</keyword>
<sequence>MEGREEGARLRVVFMGTPDFAVPSLRAIAGEPGEFELVLVATGRDKPRRNRRSEPEPTPVKCVARELGVPVMEVEDVREPRFASTVARYRPDVIVVAAFRILPPEVYSIARLGAFNLHASLLPRYRGAAPVNWALINGDRETGVTTFFLQKKVDTGTMIMQERTSIGPRENAYDLAGRLSVIGAGVVVETLRRIARGSAETVMQDESLATRAPKLTPENTRIDWVQPVDAICDFVRGLAPRPSAWALFEHKKVRIFEALPASFHLHEQDEQAMVPGSIALSKNRLYVMGLDGWVEILSLQMEGKRAMAAADFCCGFRCDDDAPAFS</sequence>
<proteinExistence type="inferred from homology"/>
<evidence type="ECO:0000259" key="6">
    <source>
        <dbReference type="Pfam" id="PF00551"/>
    </source>
</evidence>
<dbReference type="InterPro" id="IPR002376">
    <property type="entry name" value="Formyl_transf_N"/>
</dbReference>
<dbReference type="InterPro" id="IPR011034">
    <property type="entry name" value="Formyl_transferase-like_C_sf"/>
</dbReference>
<comment type="caution">
    <text evidence="8">The sequence shown here is derived from an EMBL/GenBank/DDBJ whole genome shotgun (WGS) entry which is preliminary data.</text>
</comment>
<dbReference type="PANTHER" id="PTHR11138">
    <property type="entry name" value="METHIONYL-TRNA FORMYLTRANSFERASE"/>
    <property type="match status" value="1"/>
</dbReference>
<evidence type="ECO:0000259" key="7">
    <source>
        <dbReference type="Pfam" id="PF02911"/>
    </source>
</evidence>
<evidence type="ECO:0000256" key="5">
    <source>
        <dbReference type="HAMAP-Rule" id="MF_00182"/>
    </source>
</evidence>
<dbReference type="SUPFAM" id="SSF50486">
    <property type="entry name" value="FMT C-terminal domain-like"/>
    <property type="match status" value="1"/>
</dbReference>
<evidence type="ECO:0000313" key="9">
    <source>
        <dbReference type="Proteomes" id="UP000309544"/>
    </source>
</evidence>
<dbReference type="NCBIfam" id="TIGR00460">
    <property type="entry name" value="fmt"/>
    <property type="match status" value="1"/>
</dbReference>
<dbReference type="Gene3D" id="3.40.50.12230">
    <property type="match status" value="1"/>
</dbReference>
<keyword evidence="4 5" id="KW-0648">Protein biosynthesis</keyword>
<evidence type="ECO:0000313" key="8">
    <source>
        <dbReference type="EMBL" id="TNJ37452.1"/>
    </source>
</evidence>
<gene>
    <name evidence="5" type="primary">fmt</name>
    <name evidence="8" type="ORF">FGF68_03425</name>
</gene>
<evidence type="ECO:0000256" key="1">
    <source>
        <dbReference type="ARBA" id="ARBA00010699"/>
    </source>
</evidence>
<dbReference type="PANTHER" id="PTHR11138:SF5">
    <property type="entry name" value="METHIONYL-TRNA FORMYLTRANSFERASE, MITOCHONDRIAL"/>
    <property type="match status" value="1"/>
</dbReference>
<dbReference type="GO" id="GO:0005829">
    <property type="term" value="C:cytosol"/>
    <property type="evidence" value="ECO:0007669"/>
    <property type="project" value="TreeGrafter"/>
</dbReference>
<comment type="catalytic activity">
    <reaction evidence="5">
        <text>L-methionyl-tRNA(fMet) + (6R)-10-formyltetrahydrofolate = N-formyl-L-methionyl-tRNA(fMet) + (6S)-5,6,7,8-tetrahydrofolate + H(+)</text>
        <dbReference type="Rhea" id="RHEA:24380"/>
        <dbReference type="Rhea" id="RHEA-COMP:9952"/>
        <dbReference type="Rhea" id="RHEA-COMP:9953"/>
        <dbReference type="ChEBI" id="CHEBI:15378"/>
        <dbReference type="ChEBI" id="CHEBI:57453"/>
        <dbReference type="ChEBI" id="CHEBI:78530"/>
        <dbReference type="ChEBI" id="CHEBI:78844"/>
        <dbReference type="ChEBI" id="CHEBI:195366"/>
        <dbReference type="EC" id="2.1.2.9"/>
    </reaction>
</comment>
<dbReference type="InterPro" id="IPR044135">
    <property type="entry name" value="Met-tRNA-FMT_C"/>
</dbReference>
<protein>
    <recommendedName>
        <fullName evidence="2 5">Methionyl-tRNA formyltransferase</fullName>
        <ecNumber evidence="2 5">2.1.2.9</ecNumber>
    </recommendedName>
</protein>
<feature type="domain" description="Formyl transferase C-terminal" evidence="7">
    <location>
        <begin position="214"/>
        <end position="317"/>
    </location>
</feature>
<keyword evidence="3 5" id="KW-0808">Transferase</keyword>
<name>A0A5C4S2U0_PROVB</name>